<dbReference type="GO" id="GO:0005524">
    <property type="term" value="F:ATP binding"/>
    <property type="evidence" value="ECO:0007669"/>
    <property type="project" value="UniProtKB-KW"/>
</dbReference>
<protein>
    <recommendedName>
        <fullName evidence="4">SF3 helicase domain-containing protein</fullName>
    </recommendedName>
</protein>
<sequence>MATEACMKERDESMPSFGKINVQDIVDVRKCMHSVVNELHVPKLLDMFDQDRAVANAPNGLIDLRAGVLLPHHPQDLCYNQTSEYIPGASLRPTSKFRTFLMEVLPPDAIDWLQMFLGYCLTGETSEELFVIANGLSGSNGKGVLKQALRKAFGSYNCAGNKAIFIKPTFKANASAASTHLMQIRTKRLVTNDESEGVEELHASFVKEASGGGELDARELFCKPQNYVPQFKLCLFTNFRPHFPSDDTALIRRIVLIMFNYTFKSPDELDASNRWHKPIDLSLKPYFESDEGAADTLDFCVRGAIMYYAKKALAPTARVLSPIPVAFKAAADEYAGENDKLQAFIDETEEELRAEEN</sequence>
<keyword evidence="6" id="KW-1185">Reference proteome</keyword>
<dbReference type="EMBL" id="DF237240">
    <property type="protein sequence ID" value="GAQ86483.1"/>
    <property type="molecule type" value="Genomic_DNA"/>
</dbReference>
<keyword evidence="3" id="KW-0067">ATP-binding</keyword>
<evidence type="ECO:0000256" key="2">
    <source>
        <dbReference type="ARBA" id="ARBA00022801"/>
    </source>
</evidence>
<dbReference type="PROSITE" id="PS51206">
    <property type="entry name" value="SF3_HELICASE_1"/>
    <property type="match status" value="1"/>
</dbReference>
<dbReference type="OrthoDB" id="2375545at2759"/>
<dbReference type="PANTHER" id="PTHR35372">
    <property type="entry name" value="ATP BINDING PROTEIN-RELATED"/>
    <property type="match status" value="1"/>
</dbReference>
<organism evidence="5 6">
    <name type="scientific">Klebsormidium nitens</name>
    <name type="common">Green alga</name>
    <name type="synonym">Ulothrix nitens</name>
    <dbReference type="NCBI Taxonomy" id="105231"/>
    <lineage>
        <taxon>Eukaryota</taxon>
        <taxon>Viridiplantae</taxon>
        <taxon>Streptophyta</taxon>
        <taxon>Klebsormidiophyceae</taxon>
        <taxon>Klebsormidiales</taxon>
        <taxon>Klebsormidiaceae</taxon>
        <taxon>Klebsormidium</taxon>
    </lineage>
</organism>
<reference evidence="5 6" key="1">
    <citation type="journal article" date="2014" name="Nat. Commun.">
        <title>Klebsormidium flaccidum genome reveals primary factors for plant terrestrial adaptation.</title>
        <authorList>
            <person name="Hori K."/>
            <person name="Maruyama F."/>
            <person name="Fujisawa T."/>
            <person name="Togashi T."/>
            <person name="Yamamoto N."/>
            <person name="Seo M."/>
            <person name="Sato S."/>
            <person name="Yamada T."/>
            <person name="Mori H."/>
            <person name="Tajima N."/>
            <person name="Moriyama T."/>
            <person name="Ikeuchi M."/>
            <person name="Watanabe M."/>
            <person name="Wada H."/>
            <person name="Kobayashi K."/>
            <person name="Saito M."/>
            <person name="Masuda T."/>
            <person name="Sasaki-Sekimoto Y."/>
            <person name="Mashiguchi K."/>
            <person name="Awai K."/>
            <person name="Shimojima M."/>
            <person name="Masuda S."/>
            <person name="Iwai M."/>
            <person name="Nobusawa T."/>
            <person name="Narise T."/>
            <person name="Kondo S."/>
            <person name="Saito H."/>
            <person name="Sato R."/>
            <person name="Murakawa M."/>
            <person name="Ihara Y."/>
            <person name="Oshima-Yamada Y."/>
            <person name="Ohtaka K."/>
            <person name="Satoh M."/>
            <person name="Sonobe K."/>
            <person name="Ishii M."/>
            <person name="Ohtani R."/>
            <person name="Kanamori-Sato M."/>
            <person name="Honoki R."/>
            <person name="Miyazaki D."/>
            <person name="Mochizuki H."/>
            <person name="Umetsu J."/>
            <person name="Higashi K."/>
            <person name="Shibata D."/>
            <person name="Kamiya Y."/>
            <person name="Sato N."/>
            <person name="Nakamura Y."/>
            <person name="Tabata S."/>
            <person name="Ida S."/>
            <person name="Kurokawa K."/>
            <person name="Ohta H."/>
        </authorList>
    </citation>
    <scope>NUCLEOTIDE SEQUENCE [LARGE SCALE GENOMIC DNA]</scope>
    <source>
        <strain evidence="5 6">NIES-2285</strain>
    </source>
</reference>
<proteinExistence type="predicted"/>
<dbReference type="InterPro" id="IPR014818">
    <property type="entry name" value="Phage/plasmid_primase_P4_C"/>
</dbReference>
<evidence type="ECO:0000256" key="3">
    <source>
        <dbReference type="ARBA" id="ARBA00022840"/>
    </source>
</evidence>
<dbReference type="GO" id="GO:0016787">
    <property type="term" value="F:hydrolase activity"/>
    <property type="evidence" value="ECO:0007669"/>
    <property type="project" value="UniProtKB-KW"/>
</dbReference>
<evidence type="ECO:0000259" key="4">
    <source>
        <dbReference type="PROSITE" id="PS51206"/>
    </source>
</evidence>
<dbReference type="InterPro" id="IPR027417">
    <property type="entry name" value="P-loop_NTPase"/>
</dbReference>
<name>A0A1Y1I7H8_KLENI</name>
<dbReference type="Proteomes" id="UP000054558">
    <property type="component" value="Unassembled WGS sequence"/>
</dbReference>
<evidence type="ECO:0000313" key="6">
    <source>
        <dbReference type="Proteomes" id="UP000054558"/>
    </source>
</evidence>
<keyword evidence="1" id="KW-0547">Nucleotide-binding</keyword>
<gene>
    <name evidence="5" type="ORF">KFL_002910205</name>
</gene>
<evidence type="ECO:0000313" key="5">
    <source>
        <dbReference type="EMBL" id="GAQ86483.1"/>
    </source>
</evidence>
<feature type="domain" description="SF3 helicase" evidence="4">
    <location>
        <begin position="108"/>
        <end position="272"/>
    </location>
</feature>
<dbReference type="Pfam" id="PF08706">
    <property type="entry name" value="D5_N"/>
    <property type="match status" value="1"/>
</dbReference>
<evidence type="ECO:0000256" key="1">
    <source>
        <dbReference type="ARBA" id="ARBA00022741"/>
    </source>
</evidence>
<dbReference type="InterPro" id="IPR006500">
    <property type="entry name" value="Helicase_put_C_phage/plasmid"/>
</dbReference>
<dbReference type="PANTHER" id="PTHR35372:SF2">
    <property type="entry name" value="SF3 HELICASE DOMAIN-CONTAINING PROTEIN"/>
    <property type="match status" value="1"/>
</dbReference>
<accession>A0A1Y1I7H8</accession>
<dbReference type="InterPro" id="IPR014015">
    <property type="entry name" value="Helicase_SF3_DNA-vir"/>
</dbReference>
<dbReference type="InterPro" id="IPR051620">
    <property type="entry name" value="ORF904-like_C"/>
</dbReference>
<dbReference type="AlphaFoldDB" id="A0A1Y1I7H8"/>
<dbReference type="Gene3D" id="3.40.50.300">
    <property type="entry name" value="P-loop containing nucleotide triphosphate hydrolases"/>
    <property type="match status" value="1"/>
</dbReference>
<keyword evidence="2" id="KW-0378">Hydrolase</keyword>
<dbReference type="NCBIfam" id="TIGR01613">
    <property type="entry name" value="primase_Cterm"/>
    <property type="match status" value="1"/>
</dbReference>